<name>B8KVL9_9GAMM</name>
<dbReference type="AlphaFoldDB" id="B8KVL9"/>
<dbReference type="InterPro" id="IPR016162">
    <property type="entry name" value="Ald_DH_N"/>
</dbReference>
<comment type="similarity">
    <text evidence="1 4">Belongs to the aldehyde dehydrogenase family.</text>
</comment>
<dbReference type="Gene3D" id="3.40.605.10">
    <property type="entry name" value="Aldehyde Dehydrogenase, Chain A, domain 1"/>
    <property type="match status" value="1"/>
</dbReference>
<dbReference type="PANTHER" id="PTHR11699">
    <property type="entry name" value="ALDEHYDE DEHYDROGENASE-RELATED"/>
    <property type="match status" value="1"/>
</dbReference>
<dbReference type="FunFam" id="3.40.605.10:FF:000001">
    <property type="entry name" value="Aldehyde dehydrogenase 1"/>
    <property type="match status" value="1"/>
</dbReference>
<evidence type="ECO:0000256" key="4">
    <source>
        <dbReference type="RuleBase" id="RU003345"/>
    </source>
</evidence>
<dbReference type="InterPro" id="IPR016163">
    <property type="entry name" value="Ald_DH_C"/>
</dbReference>
<dbReference type="InterPro" id="IPR015657">
    <property type="entry name" value="Aminobutyraldehyde_DH"/>
</dbReference>
<accession>B8KVL9</accession>
<dbReference type="InterPro" id="IPR015590">
    <property type="entry name" value="Aldehyde_DH_dom"/>
</dbReference>
<dbReference type="STRING" id="565045.NOR51B_1451"/>
<evidence type="ECO:0000256" key="3">
    <source>
        <dbReference type="PROSITE-ProRule" id="PRU10007"/>
    </source>
</evidence>
<keyword evidence="8" id="KW-1185">Reference proteome</keyword>
<dbReference type="EC" id="1.2.1.19" evidence="7"/>
<organism evidence="7 8">
    <name type="scientific">Luminiphilus syltensis NOR5-1B</name>
    <dbReference type="NCBI Taxonomy" id="565045"/>
    <lineage>
        <taxon>Bacteria</taxon>
        <taxon>Pseudomonadati</taxon>
        <taxon>Pseudomonadota</taxon>
        <taxon>Gammaproteobacteria</taxon>
        <taxon>Cellvibrionales</taxon>
        <taxon>Halieaceae</taxon>
        <taxon>Luminiphilus</taxon>
    </lineage>
</organism>
<dbReference type="Gene3D" id="3.40.309.10">
    <property type="entry name" value="Aldehyde Dehydrogenase, Chain A, domain 2"/>
    <property type="match status" value="1"/>
</dbReference>
<dbReference type="Pfam" id="PF00171">
    <property type="entry name" value="Aldedh"/>
    <property type="match status" value="1"/>
</dbReference>
<gene>
    <name evidence="7" type="ORF">NOR51B_1451</name>
</gene>
<evidence type="ECO:0000256" key="5">
    <source>
        <dbReference type="SAM" id="MobiDB-lite"/>
    </source>
</evidence>
<dbReference type="PROSITE" id="PS00070">
    <property type="entry name" value="ALDEHYDE_DEHYDR_CYS"/>
    <property type="match status" value="1"/>
</dbReference>
<feature type="active site" evidence="3">
    <location>
        <position position="254"/>
    </location>
</feature>
<protein>
    <submittedName>
        <fullName evidence="7">Gamma-aminobutyraldehyde dehydrogenase</fullName>
        <ecNumber evidence="7">1.2.1.19</ecNumber>
    </submittedName>
</protein>
<dbReference type="NCBIfam" id="NF010000">
    <property type="entry name" value="PRK13473.1"/>
    <property type="match status" value="1"/>
</dbReference>
<dbReference type="PROSITE" id="PS00687">
    <property type="entry name" value="ALDEHYDE_DEHYDR_GLU"/>
    <property type="match status" value="1"/>
</dbReference>
<dbReference type="InterPro" id="IPR029510">
    <property type="entry name" value="Ald_DH_CS_GLU"/>
</dbReference>
<feature type="region of interest" description="Disordered" evidence="5">
    <location>
        <begin position="17"/>
        <end position="46"/>
    </location>
</feature>
<keyword evidence="2 4" id="KW-0560">Oxidoreductase</keyword>
<dbReference type="FunFam" id="3.40.309.10:FF:000009">
    <property type="entry name" value="Aldehyde dehydrogenase A"/>
    <property type="match status" value="1"/>
</dbReference>
<evidence type="ECO:0000256" key="1">
    <source>
        <dbReference type="ARBA" id="ARBA00009986"/>
    </source>
</evidence>
<dbReference type="OrthoDB" id="5887723at2"/>
<evidence type="ECO:0000259" key="6">
    <source>
        <dbReference type="Pfam" id="PF00171"/>
    </source>
</evidence>
<dbReference type="InterPro" id="IPR016160">
    <property type="entry name" value="Ald_DH_CS_CYS"/>
</dbReference>
<dbReference type="GO" id="GO:0019145">
    <property type="term" value="F:aminobutyraldehyde dehydrogenase (NAD+) activity"/>
    <property type="evidence" value="ECO:0007669"/>
    <property type="project" value="UniProtKB-EC"/>
</dbReference>
<dbReference type="SUPFAM" id="SSF53720">
    <property type="entry name" value="ALDH-like"/>
    <property type="match status" value="1"/>
</dbReference>
<dbReference type="RefSeq" id="WP_009020251.1">
    <property type="nucleotide sequence ID" value="NZ_DS999411.1"/>
</dbReference>
<feature type="compositionally biased region" description="Polar residues" evidence="5">
    <location>
        <begin position="33"/>
        <end position="44"/>
    </location>
</feature>
<sequence length="483" mass="52167">MNPSLDSAKLTAHNLIDGTRADAETREPLLSPATGQIIGSTPRSSAEEVNEAVEAARRAFEEGWRITTPGERSERMLALADLIHDNVEELSNLEAIDAGKPLHHARKYEIEQAVDELRFFAGAARTMEGRAAGEYASGHTSMVRRDPIGVAGQVTPWNYPFLMAIWKIGPALATGNTIVLKPAETTPLSTCRLAELAATVLPKGVFNVVCGAGDTGEALVRHDEVGIVSVTGSPLTGKRVGAIASEQLKRVHLELGGNAPVIVFDDADLAQTLEALGGNSFYNAGQDCTAATRILAAPKVYDELVNGLSEVARSFTMGDIFNDTMELGPVNSDRQRDRIEGYLERLPAHAEIVTGGGRPALEGSWLEPTVIANLGQHDEIVRHEVFGPVVTVQKFNDDAEALAMANDSPYGLTASVWTSDVGRAMRFSRDLRYGCVWVNAHSLHTVEMPHGGFKQSGYGRDLSVYSLEDYTELKHVMINLGEQ</sequence>
<proteinExistence type="inferred from homology"/>
<reference evidence="8" key="1">
    <citation type="journal article" date="2013" name="BMC Microbiol.">
        <title>Taxonomy and evolution of bacteriochlorophyll a-containing members of the OM60/NOR5 clade of marine gammaproteobacteria: description of Luminiphilus syltensis gen. nov., sp. nov., reclassification of Haliea rubra as Pseudohaliea rubra gen. nov., comb. nov., and emendation of Chromatocurvus halotolerans.</title>
        <authorList>
            <person name="Spring S."/>
            <person name="Riedel T."/>
            <person name="Sproer C."/>
            <person name="Yan S."/>
            <person name="Harder J."/>
            <person name="Fuchs B.M."/>
        </authorList>
    </citation>
    <scope>NUCLEOTIDE SEQUENCE [LARGE SCALE GENOMIC DNA]</scope>
    <source>
        <strain evidence="8">NOR51-B</strain>
    </source>
</reference>
<dbReference type="EMBL" id="DS999411">
    <property type="protein sequence ID" value="EED35505.1"/>
    <property type="molecule type" value="Genomic_DNA"/>
</dbReference>
<dbReference type="InterPro" id="IPR016161">
    <property type="entry name" value="Ald_DH/histidinol_DH"/>
</dbReference>
<dbReference type="Proteomes" id="UP000004699">
    <property type="component" value="Unassembled WGS sequence"/>
</dbReference>
<evidence type="ECO:0000256" key="2">
    <source>
        <dbReference type="ARBA" id="ARBA00023002"/>
    </source>
</evidence>
<evidence type="ECO:0000313" key="8">
    <source>
        <dbReference type="Proteomes" id="UP000004699"/>
    </source>
</evidence>
<dbReference type="CDD" id="cd07092">
    <property type="entry name" value="ALDH_ABALDH-YdcW"/>
    <property type="match status" value="1"/>
</dbReference>
<evidence type="ECO:0000313" key="7">
    <source>
        <dbReference type="EMBL" id="EED35505.1"/>
    </source>
</evidence>
<feature type="domain" description="Aldehyde dehydrogenase" evidence="6">
    <location>
        <begin position="25"/>
        <end position="476"/>
    </location>
</feature>
<dbReference type="eggNOG" id="COG1012">
    <property type="taxonomic scope" value="Bacteria"/>
</dbReference>
<dbReference type="HOGENOM" id="CLU_005391_0_2_6"/>